<dbReference type="GO" id="GO:0009279">
    <property type="term" value="C:cell outer membrane"/>
    <property type="evidence" value="ECO:0007669"/>
    <property type="project" value="UniProtKB-SubCell"/>
</dbReference>
<keyword evidence="2 10" id="KW-0813">Transport</keyword>
<evidence type="ECO:0000256" key="2">
    <source>
        <dbReference type="ARBA" id="ARBA00022448"/>
    </source>
</evidence>
<dbReference type="Proteomes" id="UP000030428">
    <property type="component" value="Unassembled WGS sequence"/>
</dbReference>
<dbReference type="InterPro" id="IPR036942">
    <property type="entry name" value="Beta-barrel_TonB_sf"/>
</dbReference>
<evidence type="ECO:0000256" key="1">
    <source>
        <dbReference type="ARBA" id="ARBA00004571"/>
    </source>
</evidence>
<comment type="caution">
    <text evidence="15">The sequence shown here is derived from an EMBL/GenBank/DDBJ whole genome shotgun (WGS) entry which is preliminary data.</text>
</comment>
<dbReference type="Pfam" id="PF07715">
    <property type="entry name" value="Plug"/>
    <property type="match status" value="1"/>
</dbReference>
<proteinExistence type="inferred from homology"/>
<evidence type="ECO:0000256" key="3">
    <source>
        <dbReference type="ARBA" id="ARBA00022452"/>
    </source>
</evidence>
<feature type="signal peptide" evidence="12">
    <location>
        <begin position="1"/>
        <end position="23"/>
    </location>
</feature>
<evidence type="ECO:0000256" key="4">
    <source>
        <dbReference type="ARBA" id="ARBA00022692"/>
    </source>
</evidence>
<reference evidence="15 16" key="1">
    <citation type="journal article" date="2016" name="Front. Microbiol.">
        <title>Single-Cell (Meta-)Genomics of a Dimorphic Candidatus Thiomargarita nelsonii Reveals Genomic Plasticity.</title>
        <authorList>
            <person name="Flood B.E."/>
            <person name="Fliss P."/>
            <person name="Jones D.S."/>
            <person name="Dick G.J."/>
            <person name="Jain S."/>
            <person name="Kaster A.K."/>
            <person name="Winkel M."/>
            <person name="Mussmann M."/>
            <person name="Bailey J."/>
        </authorList>
    </citation>
    <scope>NUCLEOTIDE SEQUENCE [LARGE SCALE GENOMIC DNA]</scope>
    <source>
        <strain evidence="15">Hydrate Ridge</strain>
    </source>
</reference>
<evidence type="ECO:0008006" key="17">
    <source>
        <dbReference type="Google" id="ProtNLM"/>
    </source>
</evidence>
<dbReference type="AlphaFoldDB" id="A0A0A6PHK6"/>
<keyword evidence="16" id="KW-1185">Reference proteome</keyword>
<accession>A0A0A6PHK6</accession>
<dbReference type="Gene3D" id="2.40.170.20">
    <property type="entry name" value="TonB-dependent receptor, beta-barrel domain"/>
    <property type="match status" value="1"/>
</dbReference>
<evidence type="ECO:0000256" key="7">
    <source>
        <dbReference type="ARBA" id="ARBA00023077"/>
    </source>
</evidence>
<evidence type="ECO:0000259" key="14">
    <source>
        <dbReference type="Pfam" id="PF07715"/>
    </source>
</evidence>
<gene>
    <name evidence="15" type="ORF">PN36_24715</name>
</gene>
<keyword evidence="3 10" id="KW-1134">Transmembrane beta strand</keyword>
<dbReference type="InterPro" id="IPR012910">
    <property type="entry name" value="Plug_dom"/>
</dbReference>
<dbReference type="EMBL" id="JSZA02000131">
    <property type="protein sequence ID" value="KHD10153.2"/>
    <property type="molecule type" value="Genomic_DNA"/>
</dbReference>
<comment type="similarity">
    <text evidence="10 11">Belongs to the TonB-dependent receptor family.</text>
</comment>
<dbReference type="GO" id="GO:0015344">
    <property type="term" value="F:siderophore uptake transmembrane transporter activity"/>
    <property type="evidence" value="ECO:0007669"/>
    <property type="project" value="TreeGrafter"/>
</dbReference>
<name>A0A0A6PHK6_9GAMM</name>
<evidence type="ECO:0000256" key="5">
    <source>
        <dbReference type="ARBA" id="ARBA00022729"/>
    </source>
</evidence>
<evidence type="ECO:0000313" key="16">
    <source>
        <dbReference type="Proteomes" id="UP000030428"/>
    </source>
</evidence>
<keyword evidence="7 11" id="KW-0798">TonB box</keyword>
<keyword evidence="8 10" id="KW-0472">Membrane</keyword>
<dbReference type="SUPFAM" id="SSF56935">
    <property type="entry name" value="Porins"/>
    <property type="match status" value="1"/>
</dbReference>
<evidence type="ECO:0000256" key="6">
    <source>
        <dbReference type="ARBA" id="ARBA00023065"/>
    </source>
</evidence>
<dbReference type="CDD" id="cd01347">
    <property type="entry name" value="ligand_gated_channel"/>
    <property type="match status" value="1"/>
</dbReference>
<dbReference type="InterPro" id="IPR037066">
    <property type="entry name" value="Plug_dom_sf"/>
</dbReference>
<organism evidence="15 16">
    <name type="scientific">Candidatus Thiomargarita nelsonii</name>
    <dbReference type="NCBI Taxonomy" id="1003181"/>
    <lineage>
        <taxon>Bacteria</taxon>
        <taxon>Pseudomonadati</taxon>
        <taxon>Pseudomonadota</taxon>
        <taxon>Gammaproteobacteria</taxon>
        <taxon>Thiotrichales</taxon>
        <taxon>Thiotrichaceae</taxon>
        <taxon>Thiomargarita</taxon>
    </lineage>
</organism>
<evidence type="ECO:0000313" key="15">
    <source>
        <dbReference type="EMBL" id="KHD10153.2"/>
    </source>
</evidence>
<keyword evidence="6" id="KW-0406">Ion transport</keyword>
<feature type="domain" description="TonB-dependent receptor-like beta-barrel" evidence="13">
    <location>
        <begin position="271"/>
        <end position="610"/>
    </location>
</feature>
<dbReference type="Gene3D" id="2.170.130.10">
    <property type="entry name" value="TonB-dependent receptor, plug domain"/>
    <property type="match status" value="1"/>
</dbReference>
<evidence type="ECO:0000256" key="11">
    <source>
        <dbReference type="RuleBase" id="RU003357"/>
    </source>
</evidence>
<evidence type="ECO:0000256" key="12">
    <source>
        <dbReference type="SAM" id="SignalP"/>
    </source>
</evidence>
<dbReference type="Pfam" id="PF00593">
    <property type="entry name" value="TonB_dep_Rec_b-barrel"/>
    <property type="match status" value="1"/>
</dbReference>
<dbReference type="PANTHER" id="PTHR30069:SF53">
    <property type="entry name" value="COLICIN I RECEPTOR-RELATED"/>
    <property type="match status" value="1"/>
</dbReference>
<keyword evidence="9 10" id="KW-0998">Cell outer membrane</keyword>
<dbReference type="PROSITE" id="PS52016">
    <property type="entry name" value="TONB_DEPENDENT_REC_3"/>
    <property type="match status" value="1"/>
</dbReference>
<keyword evidence="5 12" id="KW-0732">Signal</keyword>
<dbReference type="GO" id="GO:0044718">
    <property type="term" value="P:siderophore transmembrane transport"/>
    <property type="evidence" value="ECO:0007669"/>
    <property type="project" value="TreeGrafter"/>
</dbReference>
<evidence type="ECO:0000256" key="8">
    <source>
        <dbReference type="ARBA" id="ARBA00023136"/>
    </source>
</evidence>
<dbReference type="PANTHER" id="PTHR30069">
    <property type="entry name" value="TONB-DEPENDENT OUTER MEMBRANE RECEPTOR"/>
    <property type="match status" value="1"/>
</dbReference>
<comment type="subcellular location">
    <subcellularLocation>
        <location evidence="1 10">Cell outer membrane</location>
        <topology evidence="1 10">Multi-pass membrane protein</topology>
    </subcellularLocation>
</comment>
<dbReference type="InterPro" id="IPR000531">
    <property type="entry name" value="Beta-barrel_TonB"/>
</dbReference>
<evidence type="ECO:0000259" key="13">
    <source>
        <dbReference type="Pfam" id="PF00593"/>
    </source>
</evidence>
<sequence length="639" mass="71837">MKQLKRLILACATLFNGAPSVMAEEVLAPIVVTATRTEQQLEDAPAAMTVITQEDLKNAPVRDIMDAIRESTGINLFGRGVGSRKVIMIRGMESQHSLILVDGKRINGTDDVVGHSDFQYSWLPMEAIERIEIVRGPLSTLYGSEALGGVINIITKPIGDKWHSSISLFTGLREDSRGGEEYKANFYTNGPLGDKFALSLTGELSKQEKTPLKSDEQVSEFEGKEIKSGTLKLSFVPVKQQTLELFLSYVDEERPRDARSRGKSPVLHESTYQMERTHISLEHRGQFGELDTQASLYRSNFNVENFTTQGVTPTSPQELIDEVFDGHISFPLGESHLLTSGIEYRIETLKHGALINDEENATHKALFAQDEIDLTDKLFLTLGARLDKHEFFGNETSPRAYLVYHLTKSLTLKGGYGHGFKAPTLKQISPEYQFIGFHSFFGNAALQPESSDNYEISLGYHSKSLTAKTTLFQNNIEDLIDTQCITNCAERLGREFLYVNVEEARTQGVESELKLSLPYGFDIALNYTYLEAINLTKDQRIASRPRHLANFRLAYHNHGFSATLRTEYNGAQIEYDLSNQLDLPAYTLWHFSVRQSLTDSLTLRGGVENISDVYLAEESDFFGYEERGRFFYVGLEANF</sequence>
<feature type="chain" id="PRO_5020027682" description="TonB-dependent receptor" evidence="12">
    <location>
        <begin position="24"/>
        <end position="639"/>
    </location>
</feature>
<feature type="domain" description="TonB-dependent receptor plug" evidence="14">
    <location>
        <begin position="41"/>
        <end position="150"/>
    </location>
</feature>
<protein>
    <recommendedName>
        <fullName evidence="17">TonB-dependent receptor</fullName>
    </recommendedName>
</protein>
<evidence type="ECO:0000256" key="10">
    <source>
        <dbReference type="PROSITE-ProRule" id="PRU01360"/>
    </source>
</evidence>
<dbReference type="InterPro" id="IPR039426">
    <property type="entry name" value="TonB-dep_rcpt-like"/>
</dbReference>
<keyword evidence="4 10" id="KW-0812">Transmembrane</keyword>
<evidence type="ECO:0000256" key="9">
    <source>
        <dbReference type="ARBA" id="ARBA00023237"/>
    </source>
</evidence>